<name>A0ABY9KUM1_9BACI</name>
<protein>
    <submittedName>
        <fullName evidence="3">DUF2628 domain-containing protein</fullName>
    </submittedName>
</protein>
<gene>
    <name evidence="3" type="ORF">QR721_12650</name>
</gene>
<evidence type="ECO:0000313" key="4">
    <source>
        <dbReference type="Proteomes" id="UP001180087"/>
    </source>
</evidence>
<evidence type="ECO:0000313" key="3">
    <source>
        <dbReference type="EMBL" id="WLV24476.1"/>
    </source>
</evidence>
<organism evidence="3 4">
    <name type="scientific">Aciduricibacillus chroicocephali</name>
    <dbReference type="NCBI Taxonomy" id="3054939"/>
    <lineage>
        <taxon>Bacteria</taxon>
        <taxon>Bacillati</taxon>
        <taxon>Bacillota</taxon>
        <taxon>Bacilli</taxon>
        <taxon>Bacillales</taxon>
        <taxon>Bacillaceae</taxon>
        <taxon>Aciduricibacillus</taxon>
    </lineage>
</organism>
<dbReference type="Pfam" id="PF10947">
    <property type="entry name" value="DUF2628"/>
    <property type="match status" value="1"/>
</dbReference>
<keyword evidence="1" id="KW-0472">Membrane</keyword>
<dbReference type="EMBL" id="CP129113">
    <property type="protein sequence ID" value="WLV24476.1"/>
    <property type="molecule type" value="Genomic_DNA"/>
</dbReference>
<feature type="domain" description="Zinc-ribbon" evidence="2">
    <location>
        <begin position="2"/>
        <end position="22"/>
    </location>
</feature>
<dbReference type="InterPro" id="IPR024399">
    <property type="entry name" value="DUF2628"/>
</dbReference>
<dbReference type="InterPro" id="IPR026870">
    <property type="entry name" value="Zinc_ribbon_dom"/>
</dbReference>
<dbReference type="RefSeq" id="WP_348027536.1">
    <property type="nucleotide sequence ID" value="NZ_CP129113.1"/>
</dbReference>
<dbReference type="Proteomes" id="UP001180087">
    <property type="component" value="Chromosome"/>
</dbReference>
<keyword evidence="4" id="KW-1185">Reference proteome</keyword>
<dbReference type="Pfam" id="PF13240">
    <property type="entry name" value="Zn_Ribbon_1"/>
    <property type="match status" value="1"/>
</dbReference>
<feature type="transmembrane region" description="Helical" evidence="1">
    <location>
        <begin position="170"/>
        <end position="193"/>
    </location>
</feature>
<evidence type="ECO:0000259" key="2">
    <source>
        <dbReference type="Pfam" id="PF13240"/>
    </source>
</evidence>
<feature type="transmembrane region" description="Helical" evidence="1">
    <location>
        <begin position="92"/>
        <end position="110"/>
    </location>
</feature>
<feature type="transmembrane region" description="Helical" evidence="1">
    <location>
        <begin position="116"/>
        <end position="134"/>
    </location>
</feature>
<keyword evidence="1" id="KW-0812">Transmembrane</keyword>
<evidence type="ECO:0000256" key="1">
    <source>
        <dbReference type="SAM" id="Phobius"/>
    </source>
</evidence>
<accession>A0ABY9KUM1</accession>
<reference evidence="3" key="1">
    <citation type="submission" date="2023-06" db="EMBL/GenBank/DDBJ databases">
        <title>A Treasure from Seagulls: Isolation and Description of Aciduricobacillus qingdaonensis gen. nov., sp. nov., a Rare Obligately Uric Acid-utilizing Member in the Family Bacillaceae.</title>
        <authorList>
            <person name="Liu W."/>
            <person name="Wang B."/>
        </authorList>
    </citation>
    <scope>NUCLEOTIDE SEQUENCE</scope>
    <source>
        <strain evidence="3">44XB</strain>
    </source>
</reference>
<sequence length="195" mass="22416">MYCEECGVELLEQAKFCPKCGEAVGVNEQAPIEEISASAESVHTSEHGKQFYFVRSNQEYYFNKWKKENSWNWVAFFFAPFWLGYRKMYKLIFILFGIYILFDIMMLRISGFNEDSLNNALGMGAAIFFGLRGNDLYRKHMKRKISEIEAVTEPGSNQLRKIEAAGGTNAFGILYAFLILIAYFAIVEVMTGFTF</sequence>
<keyword evidence="1" id="KW-1133">Transmembrane helix</keyword>
<proteinExistence type="predicted"/>